<evidence type="ECO:0000256" key="6">
    <source>
        <dbReference type="PIRSR" id="PIRSR601019-2"/>
    </source>
</evidence>
<dbReference type="Gene3D" id="3.40.50.300">
    <property type="entry name" value="P-loop containing nucleotide triphosphate hydrolases"/>
    <property type="match status" value="1"/>
</dbReference>
<dbReference type="Proteomes" id="UP001634393">
    <property type="component" value="Unassembled WGS sequence"/>
</dbReference>
<evidence type="ECO:0000256" key="4">
    <source>
        <dbReference type="ARBA" id="ARBA00023224"/>
    </source>
</evidence>
<dbReference type="GO" id="GO:0005525">
    <property type="term" value="F:GTP binding"/>
    <property type="evidence" value="ECO:0007669"/>
    <property type="project" value="UniProtKB-KW"/>
</dbReference>
<gene>
    <name evidence="7" type="ORF">ACJIZ3_014833</name>
</gene>
<dbReference type="PANTHER" id="PTHR10218:SF222">
    <property type="entry name" value="EXTRA-LARGE GUANINE NUCLEOTIDE-BINDING PROTEIN 1"/>
    <property type="match status" value="1"/>
</dbReference>
<dbReference type="EMBL" id="JBJXBP010000008">
    <property type="protein sequence ID" value="KAL3813565.1"/>
    <property type="molecule type" value="Genomic_DNA"/>
</dbReference>
<dbReference type="GO" id="GO:0046872">
    <property type="term" value="F:metal ion binding"/>
    <property type="evidence" value="ECO:0007669"/>
    <property type="project" value="UniProtKB-KW"/>
</dbReference>
<dbReference type="InterPro" id="IPR027417">
    <property type="entry name" value="P-loop_NTPase"/>
</dbReference>
<sequence>MSANYDNWERLVAATLRREQLWHLFHSQSRSPSISSLDSDSTFPSPLPDLPFDFSTSVDENLKQDEIFVNDQLLDDKELIILQSCKNPPRKLKPGGNYWYDKSTGFWGKQGRKPSQIISANLNVGGRLDRYASNGNTLVYINAREISKVELLMLKYAGVKCYPHTNFLMYEDGSYRVEGELMKRGTIWGKSGMKLICSVLSLPFPPKSSYASGLISGPVYFKQEDIIPKFLLIGCTGSGATTICKQAKFLYKDIPFLDDELNNIKFLIQSNVYRYICMALESRKQFEEEISNQNQLSDERGLKVGDENIYHFGPKSKTFSEWLLHIKASGSLELLSHSLIQEYAQLVRKLCRQPAFQETLKRARELERLPNVANYFLERAVDIFKPNYIPSRNDIIYTEGFPKSLLYMDFSFPHDDIDDPDSENQQDSMQRYQLIRSPTKAFEDNYEWLEMSEDVRIVIFSVSLCDYDELVADAENGSLVNKMMLNKKLFENIVTHPCFHGTCFLLLLTKYDLFEEKLRESPLNQCDWFNEFHPIGPYHPYRPYPIDATMAFFHELTI</sequence>
<evidence type="ECO:0000256" key="2">
    <source>
        <dbReference type="ARBA" id="ARBA00022741"/>
    </source>
</evidence>
<dbReference type="PRINTS" id="PR00318">
    <property type="entry name" value="GPROTEINA"/>
</dbReference>
<keyword evidence="1 6" id="KW-0479">Metal-binding</keyword>
<evidence type="ECO:0000256" key="3">
    <source>
        <dbReference type="ARBA" id="ARBA00023134"/>
    </source>
</evidence>
<evidence type="ECO:0000256" key="1">
    <source>
        <dbReference type="ARBA" id="ARBA00022723"/>
    </source>
</evidence>
<keyword evidence="4" id="KW-0807">Transducer</keyword>
<keyword evidence="2 5" id="KW-0547">Nucleotide-binding</keyword>
<accession>A0ABD3RKZ2</accession>
<dbReference type="SMART" id="SM00275">
    <property type="entry name" value="G_alpha"/>
    <property type="match status" value="1"/>
</dbReference>
<dbReference type="GO" id="GO:0007165">
    <property type="term" value="P:signal transduction"/>
    <property type="evidence" value="ECO:0007669"/>
    <property type="project" value="UniProtKB-KW"/>
</dbReference>
<proteinExistence type="predicted"/>
<dbReference type="PROSITE" id="PS51882">
    <property type="entry name" value="G_ALPHA"/>
    <property type="match status" value="1"/>
</dbReference>
<keyword evidence="8" id="KW-1185">Reference proteome</keyword>
<protein>
    <submittedName>
        <fullName evidence="7">Uncharacterized protein</fullName>
    </submittedName>
</protein>
<dbReference type="PANTHER" id="PTHR10218">
    <property type="entry name" value="GTP-BINDING PROTEIN ALPHA SUBUNIT"/>
    <property type="match status" value="1"/>
</dbReference>
<comment type="caution">
    <text evidence="7">The sequence shown here is derived from an EMBL/GenBank/DDBJ whole genome shotgun (WGS) entry which is preliminary data.</text>
</comment>
<evidence type="ECO:0000313" key="7">
    <source>
        <dbReference type="EMBL" id="KAL3813565.1"/>
    </source>
</evidence>
<name>A0ABD3RKZ2_9LAMI</name>
<dbReference type="Pfam" id="PF00503">
    <property type="entry name" value="G-alpha"/>
    <property type="match status" value="1"/>
</dbReference>
<evidence type="ECO:0000256" key="5">
    <source>
        <dbReference type="PIRSR" id="PIRSR601019-1"/>
    </source>
</evidence>
<feature type="binding site" evidence="5">
    <location>
        <begin position="421"/>
        <end position="425"/>
    </location>
    <ligand>
        <name>GTP</name>
        <dbReference type="ChEBI" id="CHEBI:37565"/>
    </ligand>
</feature>
<dbReference type="Gene3D" id="1.10.400.10">
    <property type="entry name" value="GI Alpha 1, domain 2-like"/>
    <property type="match status" value="1"/>
</dbReference>
<dbReference type="InterPro" id="IPR011025">
    <property type="entry name" value="GproteinA_insert"/>
</dbReference>
<feature type="binding site" evidence="6">
    <location>
        <position position="241"/>
    </location>
    <ligand>
        <name>Mg(2+)</name>
        <dbReference type="ChEBI" id="CHEBI:18420"/>
    </ligand>
</feature>
<dbReference type="SUPFAM" id="SSF52540">
    <property type="entry name" value="P-loop containing nucleoside triphosphate hydrolases"/>
    <property type="match status" value="1"/>
</dbReference>
<keyword evidence="3 5" id="KW-0342">GTP-binding</keyword>
<evidence type="ECO:0000313" key="8">
    <source>
        <dbReference type="Proteomes" id="UP001634393"/>
    </source>
</evidence>
<organism evidence="7 8">
    <name type="scientific">Penstemon smallii</name>
    <dbReference type="NCBI Taxonomy" id="265156"/>
    <lineage>
        <taxon>Eukaryota</taxon>
        <taxon>Viridiplantae</taxon>
        <taxon>Streptophyta</taxon>
        <taxon>Embryophyta</taxon>
        <taxon>Tracheophyta</taxon>
        <taxon>Spermatophyta</taxon>
        <taxon>Magnoliopsida</taxon>
        <taxon>eudicotyledons</taxon>
        <taxon>Gunneridae</taxon>
        <taxon>Pentapetalae</taxon>
        <taxon>asterids</taxon>
        <taxon>lamiids</taxon>
        <taxon>Lamiales</taxon>
        <taxon>Plantaginaceae</taxon>
        <taxon>Cheloneae</taxon>
        <taxon>Penstemon</taxon>
    </lineage>
</organism>
<reference evidence="7 8" key="1">
    <citation type="submission" date="2024-12" db="EMBL/GenBank/DDBJ databases">
        <title>The unique morphological basis and parallel evolutionary history of personate flowers in Penstemon.</title>
        <authorList>
            <person name="Depatie T.H."/>
            <person name="Wessinger C.A."/>
        </authorList>
    </citation>
    <scope>NUCLEOTIDE SEQUENCE [LARGE SCALE GENOMIC DNA]</scope>
    <source>
        <strain evidence="7">WTNN_2</strain>
        <tissue evidence="7">Leaf</tissue>
    </source>
</reference>
<dbReference type="FunFam" id="3.40.50.300:FF:000692">
    <property type="entry name" value="Guanine nucleotide-binding protein subunit alpha"/>
    <property type="match status" value="1"/>
</dbReference>
<dbReference type="SUPFAM" id="SSF47895">
    <property type="entry name" value="Transducin (alpha subunit), insertion domain"/>
    <property type="match status" value="1"/>
</dbReference>
<dbReference type="InterPro" id="IPR001019">
    <property type="entry name" value="Gprotein_alpha_su"/>
</dbReference>
<dbReference type="AlphaFoldDB" id="A0ABD3RKZ2"/>
<keyword evidence="6" id="KW-0460">Magnesium</keyword>